<dbReference type="Pfam" id="PF13424">
    <property type="entry name" value="TPR_12"/>
    <property type="match status" value="3"/>
</dbReference>
<comment type="caution">
    <text evidence="6">The sequence shown here is derived from an EMBL/GenBank/DDBJ whole genome shotgun (WGS) entry which is preliminary data.</text>
</comment>
<evidence type="ECO:0000256" key="3">
    <source>
        <dbReference type="PROSITE-ProRule" id="PRU00339"/>
    </source>
</evidence>
<dbReference type="InterPro" id="IPR011990">
    <property type="entry name" value="TPR-like_helical_dom_sf"/>
</dbReference>
<feature type="repeat" description="TPR" evidence="3">
    <location>
        <begin position="945"/>
        <end position="978"/>
    </location>
</feature>
<gene>
    <name evidence="6" type="ORF">BJG266_LOCUS26856</name>
    <name evidence="7" type="ORF">QVE165_LOCUS41563</name>
</gene>
<dbReference type="EMBL" id="CAJNOM010000497">
    <property type="protein sequence ID" value="CAF1470609.1"/>
    <property type="molecule type" value="Genomic_DNA"/>
</dbReference>
<evidence type="ECO:0000259" key="5">
    <source>
        <dbReference type="Pfam" id="PF15257"/>
    </source>
</evidence>
<proteinExistence type="predicted"/>
<reference evidence="6" key="1">
    <citation type="submission" date="2021-02" db="EMBL/GenBank/DDBJ databases">
        <authorList>
            <person name="Nowell W R."/>
        </authorList>
    </citation>
    <scope>NUCLEOTIDE SEQUENCE</scope>
</reference>
<feature type="repeat" description="TPR" evidence="3">
    <location>
        <begin position="987"/>
        <end position="1020"/>
    </location>
</feature>
<dbReference type="PROSITE" id="PS50005">
    <property type="entry name" value="TPR"/>
    <property type="match status" value="5"/>
</dbReference>
<feature type="repeat" description="TPR" evidence="3">
    <location>
        <begin position="1029"/>
        <end position="1062"/>
    </location>
</feature>
<evidence type="ECO:0000256" key="4">
    <source>
        <dbReference type="SAM" id="MobiDB-lite"/>
    </source>
</evidence>
<dbReference type="Proteomes" id="UP000663877">
    <property type="component" value="Unassembled WGS sequence"/>
</dbReference>
<dbReference type="Pfam" id="PF15257">
    <property type="entry name" value="DUF4590"/>
    <property type="match status" value="1"/>
</dbReference>
<evidence type="ECO:0000313" key="8">
    <source>
        <dbReference type="Proteomes" id="UP000663832"/>
    </source>
</evidence>
<evidence type="ECO:0000313" key="9">
    <source>
        <dbReference type="Proteomes" id="UP000663877"/>
    </source>
</evidence>
<accession>A0A814WBI6</accession>
<sequence length="1139" mass="132521">MDYFLRRRRQRLIQDLIELQREEDIQRQYETVMDNFKDLDRYRYNSEDDEYTKKYHYRRKEYCLVTLVYRGSNTRRKHLDEVMIIQHNRTVFKGCLQNGDQLTFKSKRYRNESEIKFKFYINDLFEDEMIGCCEYSLVNRHKRKQLFQIEHIIGSKPCYNCKFDYNTLSSLSSTSESVSRQNSLPKVKSSSAIHRQSSFLPNDQFSGPKLKKKPSSLFIPQTTDRKAPSEGFSADVAELSDSKARLRKKYYEREKSDEDQTDSVSTSQSSPSKRKYGPPQLSMMSVSEAPDSPILSIHEQTIEYLFDSSSSTTHSQLNPASQSTSNFDNNQNRYTQHQESISLQTETNSDDIRPTLSLNNSNEMAIANDATQLLLTRLGILRQQQIERPEVTSDISIRERGNVEHFALIYLHSSSPAEKIIKQLRNLVNFVKIFNDTDDCVAFINSISYEKIILIISNLFSHSILPRIQELQQIFTIYILHDINDNDIEFTSTKSKIQGFYTNINDIYEDIRNSINKISRDLMIYLSISSNAVVLDPMFVYFQLLTEIILNKNEVIYGIKELIDFSRQEYAENDEELKIISEFEKTYQKSQAIYWFSRKCFLSKMIDKALRIPDAEILYKLRIFIQDLCQQIENESIIKPLTVYLPQTIQRSDLDSLQKDMLNKDFIVFPQFLFATTDQLHAKHIAKEIPLLGDDYTPLIIRVDIPEDFKCAHMNSTDSDFDILITMNTMGRLIKIEKDNLNEDRTAIIHVTLVQCDNQQNIQQQLDIKRTDIKSFSPFATLIKLMIAMNQQISAEQIVQTMFDMNYSEQDINIQSSIAASFHMLATSRRNQDDFQRAVELYLRSLDTFLRIIPSNALELSTLYINIATMYFRLDNYEKSHEYYQKGLDIHLHSNTPDLYSVSNCTNSIGIVYLKQGLFADAIKSFERTLKILQQIPETHESEIALTYDNIGDAYLSQGKYEDALNNYTKSLTIQEQIEPRNPQTIGSSYHTVGNIYLKLGRCKEALTNLRRALEYQQQYLPLTHPAFALLYNNIGLMHYRLEEHTEALQCYSKSLEIAAISLPENHSMVGVTLFNIALIYSSQDKYDEAIESIEKSTAQFLKTLPPDHPDVLENKSYIESITRKKMLKELFDENTTSF</sequence>
<keyword evidence="2 3" id="KW-0802">TPR repeat</keyword>
<dbReference type="OrthoDB" id="5587616at2759"/>
<evidence type="ECO:0000313" key="7">
    <source>
        <dbReference type="EMBL" id="CAF1470609.1"/>
    </source>
</evidence>
<evidence type="ECO:0000313" key="6">
    <source>
        <dbReference type="EMBL" id="CAF1200170.1"/>
    </source>
</evidence>
<dbReference type="AlphaFoldDB" id="A0A814WBI6"/>
<feature type="repeat" description="TPR" evidence="3">
    <location>
        <begin position="861"/>
        <end position="894"/>
    </location>
</feature>
<feature type="domain" description="DUF4590" evidence="5">
    <location>
        <begin position="76"/>
        <end position="163"/>
    </location>
</feature>
<dbReference type="PROSITE" id="PS50293">
    <property type="entry name" value="TPR_REGION"/>
    <property type="match status" value="1"/>
</dbReference>
<dbReference type="Proteomes" id="UP000663832">
    <property type="component" value="Unassembled WGS sequence"/>
</dbReference>
<dbReference type="PANTHER" id="PTHR45641:SF19">
    <property type="entry name" value="NEPHROCYSTIN-3"/>
    <property type="match status" value="1"/>
</dbReference>
<feature type="compositionally biased region" description="Low complexity" evidence="4">
    <location>
        <begin position="262"/>
        <end position="271"/>
    </location>
</feature>
<feature type="region of interest" description="Disordered" evidence="4">
    <location>
        <begin position="179"/>
        <end position="215"/>
    </location>
</feature>
<dbReference type="SUPFAM" id="SSF56399">
    <property type="entry name" value="ADP-ribosylation"/>
    <property type="match status" value="1"/>
</dbReference>
<feature type="repeat" description="TPR" evidence="3">
    <location>
        <begin position="903"/>
        <end position="936"/>
    </location>
</feature>
<feature type="compositionally biased region" description="Polar residues" evidence="4">
    <location>
        <begin position="180"/>
        <end position="205"/>
    </location>
</feature>
<evidence type="ECO:0000256" key="1">
    <source>
        <dbReference type="ARBA" id="ARBA00022737"/>
    </source>
</evidence>
<dbReference type="SUPFAM" id="SSF48452">
    <property type="entry name" value="TPR-like"/>
    <property type="match status" value="2"/>
</dbReference>
<protein>
    <recommendedName>
        <fullName evidence="5">DUF4590 domain-containing protein</fullName>
    </recommendedName>
</protein>
<evidence type="ECO:0000256" key="2">
    <source>
        <dbReference type="ARBA" id="ARBA00022803"/>
    </source>
</evidence>
<dbReference type="PANTHER" id="PTHR45641">
    <property type="entry name" value="TETRATRICOPEPTIDE REPEAT PROTEIN (AFU_ORTHOLOGUE AFUA_6G03870)"/>
    <property type="match status" value="1"/>
</dbReference>
<dbReference type="EMBL" id="CAJNOI010000233">
    <property type="protein sequence ID" value="CAF1200170.1"/>
    <property type="molecule type" value="Genomic_DNA"/>
</dbReference>
<dbReference type="Pfam" id="PF13374">
    <property type="entry name" value="TPR_10"/>
    <property type="match status" value="1"/>
</dbReference>
<name>A0A814WBI6_9BILA</name>
<dbReference type="SMART" id="SM00028">
    <property type="entry name" value="TPR"/>
    <property type="match status" value="7"/>
</dbReference>
<organism evidence="6 9">
    <name type="scientific">Adineta steineri</name>
    <dbReference type="NCBI Taxonomy" id="433720"/>
    <lineage>
        <taxon>Eukaryota</taxon>
        <taxon>Metazoa</taxon>
        <taxon>Spiralia</taxon>
        <taxon>Gnathifera</taxon>
        <taxon>Rotifera</taxon>
        <taxon>Eurotatoria</taxon>
        <taxon>Bdelloidea</taxon>
        <taxon>Adinetida</taxon>
        <taxon>Adinetidae</taxon>
        <taxon>Adineta</taxon>
    </lineage>
</organism>
<dbReference type="Gene3D" id="1.25.40.10">
    <property type="entry name" value="Tetratricopeptide repeat domain"/>
    <property type="match status" value="2"/>
</dbReference>
<feature type="region of interest" description="Disordered" evidence="4">
    <location>
        <begin position="310"/>
        <end position="331"/>
    </location>
</feature>
<keyword evidence="1" id="KW-0677">Repeat</keyword>
<dbReference type="InterPro" id="IPR019734">
    <property type="entry name" value="TPR_rpt"/>
</dbReference>
<dbReference type="InterPro" id="IPR048257">
    <property type="entry name" value="DUF4590"/>
</dbReference>
<feature type="region of interest" description="Disordered" evidence="4">
    <location>
        <begin position="252"/>
        <end position="286"/>
    </location>
</feature>
<keyword evidence="8" id="KW-1185">Reference proteome</keyword>